<dbReference type="AlphaFoldDB" id="A0A182S031"/>
<sequence length="548" mass="61602">MEAIRSESPELCRLHGDVSRLYRTILDNFLASEYMAGLNELSKVVFCQQNYKPLEEMYIGTESMLLMEQHLQSRTLNQQIATECRVLEENSKCTTCRWKLSVEIAISSKRFTEGEFVKKCILLAAESICPEKRLDLNSISLPRNTLAERISDLAADLDHQLKEKVKHFEAVSIAIDESTDITDIAQLAIFIKGVNASLDITEEFLQLAPLVNTTTAEDIFCAVRDTLDMIGLDWSRVVSEATDGAPAMIGKKSGVVTKIKDSLHLATVEIRRVLGRVLQVTTTIRAKPLNPIARSRAMGQSRIKAPKRAKTVTVTSDESKRLKEASAHGIHTHNEFQLLSDDEPSMDITDLNIQRSRRTTLRTTNEPKTKNPRIPPIIVTGTTVGDVHRRIVTTHVVNYTTNQTKKGILVTLTTVDDYRKVKKLFEEQKVSFYTHQLPDDKTTKIVVFGLPSMDLNDIQTALEENNAKPLAVKSLTIKNKKYNDQAMYLLHYQKGSITLAELKKIRAINHHKNPRSIQMAKSPLTSFVVPTATNTTRHTTMGVNLVQL</sequence>
<name>A0A182S031_ANOFN</name>
<protein>
    <submittedName>
        <fullName evidence="1">DUF4371 domain-containing protein</fullName>
    </submittedName>
</protein>
<dbReference type="VEuPathDB" id="VectorBase:AFUN2_013678"/>
<dbReference type="PANTHER" id="PTHR45913:SF9">
    <property type="entry name" value="GENERAL TRANSCRIPTION FACTOR II-I REPEAT DOMAIN-CONTAINING PROTEIN 2-LIKE-RELATED"/>
    <property type="match status" value="1"/>
</dbReference>
<dbReference type="VEuPathDB" id="VectorBase:AFUN011914"/>
<reference evidence="1" key="1">
    <citation type="submission" date="2020-05" db="UniProtKB">
        <authorList>
            <consortium name="EnsemblMetazoa"/>
        </authorList>
    </citation>
    <scope>IDENTIFICATION</scope>
    <source>
        <strain evidence="1">FUMOZ</strain>
    </source>
</reference>
<organism evidence="1">
    <name type="scientific">Anopheles funestus</name>
    <name type="common">African malaria mosquito</name>
    <dbReference type="NCBI Taxonomy" id="62324"/>
    <lineage>
        <taxon>Eukaryota</taxon>
        <taxon>Metazoa</taxon>
        <taxon>Ecdysozoa</taxon>
        <taxon>Arthropoda</taxon>
        <taxon>Hexapoda</taxon>
        <taxon>Insecta</taxon>
        <taxon>Pterygota</taxon>
        <taxon>Neoptera</taxon>
        <taxon>Endopterygota</taxon>
        <taxon>Diptera</taxon>
        <taxon>Nematocera</taxon>
        <taxon>Culicoidea</taxon>
        <taxon>Culicidae</taxon>
        <taxon>Anophelinae</taxon>
        <taxon>Anopheles</taxon>
    </lineage>
</organism>
<dbReference type="STRING" id="62324.A0A182S031"/>
<proteinExistence type="predicted"/>
<evidence type="ECO:0000313" key="1">
    <source>
        <dbReference type="EnsemblMetazoa" id="AFUN011914-PA"/>
    </source>
</evidence>
<accession>A0A182S031</accession>
<dbReference type="PANTHER" id="PTHR45913">
    <property type="entry name" value="EPM2A-INTERACTING PROTEIN 1"/>
    <property type="match status" value="1"/>
</dbReference>
<dbReference type="VEuPathDB" id="VectorBase:AFUN2_011514"/>
<dbReference type="EnsemblMetazoa" id="AFUN011914-RA">
    <property type="protein sequence ID" value="AFUN011914-PA"/>
    <property type="gene ID" value="AFUN011914"/>
</dbReference>